<feature type="chain" id="PRO_5024298505" description="Alpha/beta hydrolase" evidence="1">
    <location>
        <begin position="22"/>
        <end position="100"/>
    </location>
</feature>
<sequence>MKTLFSLVLLLFCVVYPGGQAQEIDKSVTTEEHTVGGDTNKRYFLIRHKLVPAETPKEYGLLVILPVGPGGAEFLPFCAKVIIAHGTPQDFIVAPLVAPV</sequence>
<proteinExistence type="predicted"/>
<accession>A0A5R8KE03</accession>
<keyword evidence="1" id="KW-0732">Signal</keyword>
<evidence type="ECO:0000313" key="2">
    <source>
        <dbReference type="EMBL" id="TLD70521.1"/>
    </source>
</evidence>
<evidence type="ECO:0000256" key="1">
    <source>
        <dbReference type="SAM" id="SignalP"/>
    </source>
</evidence>
<gene>
    <name evidence="2" type="ORF">FEM03_12410</name>
</gene>
<evidence type="ECO:0008006" key="4">
    <source>
        <dbReference type="Google" id="ProtNLM"/>
    </source>
</evidence>
<protein>
    <recommendedName>
        <fullName evidence="4">Alpha/beta hydrolase</fullName>
    </recommendedName>
</protein>
<dbReference type="RefSeq" id="WP_138086578.1">
    <property type="nucleotide sequence ID" value="NZ_VAUV01000008.1"/>
</dbReference>
<evidence type="ECO:0000313" key="3">
    <source>
        <dbReference type="Proteomes" id="UP000306196"/>
    </source>
</evidence>
<comment type="caution">
    <text evidence="2">The sequence shown here is derived from an EMBL/GenBank/DDBJ whole genome shotgun (WGS) entry which is preliminary data.</text>
</comment>
<organism evidence="2 3">
    <name type="scientific">Phragmitibacter flavus</name>
    <dbReference type="NCBI Taxonomy" id="2576071"/>
    <lineage>
        <taxon>Bacteria</taxon>
        <taxon>Pseudomonadati</taxon>
        <taxon>Verrucomicrobiota</taxon>
        <taxon>Verrucomicrobiia</taxon>
        <taxon>Verrucomicrobiales</taxon>
        <taxon>Verrucomicrobiaceae</taxon>
        <taxon>Phragmitibacter</taxon>
    </lineage>
</organism>
<reference evidence="2 3" key="1">
    <citation type="submission" date="2019-05" db="EMBL/GenBank/DDBJ databases">
        <title>Verrucobacter flavum gen. nov., sp. nov. a new member of the family Verrucomicrobiaceae.</title>
        <authorList>
            <person name="Szuroczki S."/>
            <person name="Abbaszade G."/>
            <person name="Szabo A."/>
            <person name="Felfoldi T."/>
            <person name="Schumann P."/>
            <person name="Boka K."/>
            <person name="Keki Z."/>
            <person name="Toumi M."/>
            <person name="Toth E."/>
        </authorList>
    </citation>
    <scope>NUCLEOTIDE SEQUENCE [LARGE SCALE GENOMIC DNA]</scope>
    <source>
        <strain evidence="2 3">MG-N-17</strain>
    </source>
</reference>
<dbReference type="Proteomes" id="UP000306196">
    <property type="component" value="Unassembled WGS sequence"/>
</dbReference>
<name>A0A5R8KE03_9BACT</name>
<feature type="signal peptide" evidence="1">
    <location>
        <begin position="1"/>
        <end position="21"/>
    </location>
</feature>
<dbReference type="AlphaFoldDB" id="A0A5R8KE03"/>
<keyword evidence="3" id="KW-1185">Reference proteome</keyword>
<dbReference type="EMBL" id="VAUV01000008">
    <property type="protein sequence ID" value="TLD70521.1"/>
    <property type="molecule type" value="Genomic_DNA"/>
</dbReference>